<name>A0A0H3I878_PECPM</name>
<dbReference type="Proteomes" id="UP000008044">
    <property type="component" value="Chromosome"/>
</dbReference>
<reference evidence="1 2" key="1">
    <citation type="journal article" date="2012" name="J. Bacteriol.">
        <title>Genome sequence of Pectobacterium sp. strain SCC3193.</title>
        <authorList>
            <person name="Koskinen J.P."/>
            <person name="Laine P."/>
            <person name="Niemi O."/>
            <person name="Nykyri J."/>
            <person name="Harjunpaa H."/>
            <person name="Auvinen P."/>
            <person name="Paulin L."/>
            <person name="Pirhonen M."/>
            <person name="Palva T."/>
            <person name="Holm L."/>
        </authorList>
    </citation>
    <scope>NUCLEOTIDE SEQUENCE [LARGE SCALE GENOMIC DNA]</scope>
    <source>
        <strain evidence="1 2">SCC3193</strain>
    </source>
</reference>
<evidence type="ECO:0000313" key="1">
    <source>
        <dbReference type="EMBL" id="AFI91075.1"/>
    </source>
</evidence>
<accession>A0A0H3I878</accession>
<evidence type="ECO:0000313" key="2">
    <source>
        <dbReference type="Proteomes" id="UP000008044"/>
    </source>
</evidence>
<protein>
    <submittedName>
        <fullName evidence="1">Uncharacterized protein</fullName>
    </submittedName>
</protein>
<gene>
    <name evidence="1" type="ordered locus">W5S_2992</name>
</gene>
<dbReference type="EMBL" id="CP003415">
    <property type="protein sequence ID" value="AFI91075.1"/>
    <property type="molecule type" value="Genomic_DNA"/>
</dbReference>
<dbReference type="AlphaFoldDB" id="A0A0H3I878"/>
<organism evidence="1 2">
    <name type="scientific">Pectobacterium parmentieri</name>
    <dbReference type="NCBI Taxonomy" id="1905730"/>
    <lineage>
        <taxon>Bacteria</taxon>
        <taxon>Pseudomonadati</taxon>
        <taxon>Pseudomonadota</taxon>
        <taxon>Gammaproteobacteria</taxon>
        <taxon>Enterobacterales</taxon>
        <taxon>Pectobacteriaceae</taxon>
        <taxon>Pectobacterium</taxon>
    </lineage>
</organism>
<dbReference type="HOGENOM" id="CLU_2651194_0_0_6"/>
<dbReference type="KEGG" id="pec:W5S_2992"/>
<proteinExistence type="predicted"/>
<sequence>MRCFDAYSGHSWGNGSGAYALGLGAEPSFDGFADGTFYVFNAKYLHAGLETANIGWELLFIHFSEAPNPRLPYMDR</sequence>